<name>A0A6A6HQC9_9PLEO</name>
<dbReference type="Proteomes" id="UP000800094">
    <property type="component" value="Unassembled WGS sequence"/>
</dbReference>
<protein>
    <submittedName>
        <fullName evidence="1">Uncharacterized protein</fullName>
    </submittedName>
</protein>
<evidence type="ECO:0000313" key="1">
    <source>
        <dbReference type="EMBL" id="KAF2240231.1"/>
    </source>
</evidence>
<dbReference type="GeneID" id="54577866"/>
<feature type="non-terminal residue" evidence="1">
    <location>
        <position position="1"/>
    </location>
</feature>
<dbReference type="OrthoDB" id="3784347at2759"/>
<dbReference type="AlphaFoldDB" id="A0A6A6HQC9"/>
<reference evidence="1" key="1">
    <citation type="journal article" date="2020" name="Stud. Mycol.">
        <title>101 Dothideomycetes genomes: a test case for predicting lifestyles and emergence of pathogens.</title>
        <authorList>
            <person name="Haridas S."/>
            <person name="Albert R."/>
            <person name="Binder M."/>
            <person name="Bloem J."/>
            <person name="Labutti K."/>
            <person name="Salamov A."/>
            <person name="Andreopoulos B."/>
            <person name="Baker S."/>
            <person name="Barry K."/>
            <person name="Bills G."/>
            <person name="Bluhm B."/>
            <person name="Cannon C."/>
            <person name="Castanera R."/>
            <person name="Culley D."/>
            <person name="Daum C."/>
            <person name="Ezra D."/>
            <person name="Gonzalez J."/>
            <person name="Henrissat B."/>
            <person name="Kuo A."/>
            <person name="Liang C."/>
            <person name="Lipzen A."/>
            <person name="Lutzoni F."/>
            <person name="Magnuson J."/>
            <person name="Mondo S."/>
            <person name="Nolan M."/>
            <person name="Ohm R."/>
            <person name="Pangilinan J."/>
            <person name="Park H.-J."/>
            <person name="Ramirez L."/>
            <person name="Alfaro M."/>
            <person name="Sun H."/>
            <person name="Tritt A."/>
            <person name="Yoshinaga Y."/>
            <person name="Zwiers L.-H."/>
            <person name="Turgeon B."/>
            <person name="Goodwin S."/>
            <person name="Spatafora J."/>
            <person name="Crous P."/>
            <person name="Grigoriev I."/>
        </authorList>
    </citation>
    <scope>NUCLEOTIDE SEQUENCE</scope>
    <source>
        <strain evidence="1">CBS 122368</strain>
    </source>
</reference>
<keyword evidence="2" id="KW-1185">Reference proteome</keyword>
<evidence type="ECO:0000313" key="2">
    <source>
        <dbReference type="Proteomes" id="UP000800094"/>
    </source>
</evidence>
<sequence>DESIFLKIAEENFTSYYQPLIPPVNILRRKVFPNGERWKRPEPELYSLMKEILREARKDPNVVADGG</sequence>
<gene>
    <name evidence="1" type="ORF">BU26DRAFT_443196</name>
</gene>
<dbReference type="EMBL" id="ML987224">
    <property type="protein sequence ID" value="KAF2240231.1"/>
    <property type="molecule type" value="Genomic_DNA"/>
</dbReference>
<accession>A0A6A6HQC9</accession>
<dbReference type="RefSeq" id="XP_033675235.1">
    <property type="nucleotide sequence ID" value="XM_033824536.1"/>
</dbReference>
<organism evidence="1 2">
    <name type="scientific">Trematosphaeria pertusa</name>
    <dbReference type="NCBI Taxonomy" id="390896"/>
    <lineage>
        <taxon>Eukaryota</taxon>
        <taxon>Fungi</taxon>
        <taxon>Dikarya</taxon>
        <taxon>Ascomycota</taxon>
        <taxon>Pezizomycotina</taxon>
        <taxon>Dothideomycetes</taxon>
        <taxon>Pleosporomycetidae</taxon>
        <taxon>Pleosporales</taxon>
        <taxon>Massarineae</taxon>
        <taxon>Trematosphaeriaceae</taxon>
        <taxon>Trematosphaeria</taxon>
    </lineage>
</organism>
<proteinExistence type="predicted"/>